<organism evidence="2 3">
    <name type="scientific">Litomosoides sigmodontis</name>
    <name type="common">Filarial nematode worm</name>
    <dbReference type="NCBI Taxonomy" id="42156"/>
    <lineage>
        <taxon>Eukaryota</taxon>
        <taxon>Metazoa</taxon>
        <taxon>Ecdysozoa</taxon>
        <taxon>Nematoda</taxon>
        <taxon>Chromadorea</taxon>
        <taxon>Rhabditida</taxon>
        <taxon>Spirurina</taxon>
        <taxon>Spiruromorpha</taxon>
        <taxon>Filarioidea</taxon>
        <taxon>Onchocercidae</taxon>
        <taxon>Litomosoides</taxon>
    </lineage>
</organism>
<keyword evidence="3" id="KW-1185">Reference proteome</keyword>
<evidence type="ECO:0000256" key="1">
    <source>
        <dbReference type="SAM" id="MobiDB-lite"/>
    </source>
</evidence>
<sequence length="180" mass="20279">YTSSHNSASGYGASCGTLSRYNRSQTPGYLNQDRNYAVERKYKSMSRFSTDRERSGSDDSIKQRMEMSCNRYARDRDVPRDRLTYDSRSENEADEEDDEEREVKRSLDENELKDILRDIAKLNEDDVFEDRKLQVLGCATENGISSAPTAAATANATATATATTTTNSNFIPITVEEILE</sequence>
<feature type="compositionally biased region" description="Basic and acidic residues" evidence="1">
    <location>
        <begin position="72"/>
        <end position="91"/>
    </location>
</feature>
<name>A0A3P6V9Q0_LITSI</name>
<accession>A0A3P6V9Q0</accession>
<evidence type="ECO:0000313" key="2">
    <source>
        <dbReference type="EMBL" id="VDK89048.1"/>
    </source>
</evidence>
<feature type="compositionally biased region" description="Polar residues" evidence="1">
    <location>
        <begin position="16"/>
        <end position="34"/>
    </location>
</feature>
<gene>
    <name evidence="2" type="ORF">NLS_LOCUS8956</name>
</gene>
<protein>
    <submittedName>
        <fullName evidence="2">Uncharacterized protein</fullName>
    </submittedName>
</protein>
<dbReference type="EMBL" id="UYRX01001283">
    <property type="protein sequence ID" value="VDK89048.1"/>
    <property type="molecule type" value="Genomic_DNA"/>
</dbReference>
<dbReference type="OrthoDB" id="5872961at2759"/>
<reference evidence="2 3" key="1">
    <citation type="submission" date="2018-08" db="EMBL/GenBank/DDBJ databases">
        <authorList>
            <person name="Laetsch R D."/>
            <person name="Stevens L."/>
            <person name="Kumar S."/>
            <person name="Blaxter L. M."/>
        </authorList>
    </citation>
    <scope>NUCLEOTIDE SEQUENCE [LARGE SCALE GENOMIC DNA]</scope>
</reference>
<dbReference type="STRING" id="42156.A0A3P6V9Q0"/>
<feature type="compositionally biased region" description="Basic and acidic residues" evidence="1">
    <location>
        <begin position="49"/>
        <end position="65"/>
    </location>
</feature>
<dbReference type="AlphaFoldDB" id="A0A3P6V9Q0"/>
<evidence type="ECO:0000313" key="3">
    <source>
        <dbReference type="Proteomes" id="UP000277928"/>
    </source>
</evidence>
<dbReference type="Proteomes" id="UP000277928">
    <property type="component" value="Unassembled WGS sequence"/>
</dbReference>
<proteinExistence type="predicted"/>
<feature type="non-terminal residue" evidence="2">
    <location>
        <position position="1"/>
    </location>
</feature>
<feature type="region of interest" description="Disordered" evidence="1">
    <location>
        <begin position="1"/>
        <end position="105"/>
    </location>
</feature>